<proteinExistence type="predicted"/>
<reference evidence="2 4" key="2">
    <citation type="submission" date="2022-05" db="EMBL/GenBank/DDBJ databases">
        <title>Chromosome-level reference genomes for two strains of Caenorhabditis briggsae: an improved platform for comparative genomics.</title>
        <authorList>
            <person name="Stevens L."/>
            <person name="Andersen E.C."/>
        </authorList>
    </citation>
    <scope>NUCLEOTIDE SEQUENCE [LARGE SCALE GENOMIC DNA]</scope>
    <source>
        <strain evidence="2">QX1410_ONT</strain>
        <tissue evidence="2">Whole-organism</tissue>
    </source>
</reference>
<accession>A0AAE9E6M2</accession>
<evidence type="ECO:0000313" key="3">
    <source>
        <dbReference type="EMBL" id="UMM13450.1"/>
    </source>
</evidence>
<feature type="region of interest" description="Disordered" evidence="1">
    <location>
        <begin position="42"/>
        <end position="62"/>
    </location>
</feature>
<dbReference type="EMBL" id="CP092620">
    <property type="protein sequence ID" value="UMM13450.1"/>
    <property type="molecule type" value="Genomic_DNA"/>
</dbReference>
<reference evidence="3 5" key="1">
    <citation type="submission" date="2022-04" db="EMBL/GenBank/DDBJ databases">
        <title>Chromosome-level reference genomes for two strains of Caenorhabditis briggsae: an improved platform for comparative genomics.</title>
        <authorList>
            <person name="Stevens L."/>
            <person name="Andersen E."/>
        </authorList>
    </citation>
    <scope>NUCLEOTIDE SEQUENCE [LARGE SCALE GENOMIC DNA]</scope>
    <source>
        <strain evidence="3">VX34</strain>
        <tissue evidence="3">Whole-organism</tissue>
    </source>
</reference>
<gene>
    <name evidence="2" type="ORF">L3Y34_015637</name>
    <name evidence="3" type="ORF">L5515_001715</name>
</gene>
<protein>
    <submittedName>
        <fullName evidence="3">Uncharacterized protein</fullName>
    </submittedName>
</protein>
<keyword evidence="5" id="KW-1185">Reference proteome</keyword>
<dbReference type="EMBL" id="CP090891">
    <property type="protein sequence ID" value="ULU12500.1"/>
    <property type="molecule type" value="Genomic_DNA"/>
</dbReference>
<dbReference type="AlphaFoldDB" id="A0AAE9E6M2"/>
<name>A0AAE9E6M2_CAEBR</name>
<evidence type="ECO:0000313" key="5">
    <source>
        <dbReference type="Proteomes" id="UP000829354"/>
    </source>
</evidence>
<sequence>MELKDATPPLFIPPDTSKTSLTKFPRILTTSVLSTRTIRSSRSSFSIQHSRPSRRKQLSRPFPRSWDFPKKLETSSDFWPRTDVLTSLSLLFLLSNPSCALTAESFLFRLHLLKN</sequence>
<evidence type="ECO:0000313" key="2">
    <source>
        <dbReference type="EMBL" id="ULU12500.1"/>
    </source>
</evidence>
<evidence type="ECO:0000256" key="1">
    <source>
        <dbReference type="SAM" id="MobiDB-lite"/>
    </source>
</evidence>
<evidence type="ECO:0000313" key="4">
    <source>
        <dbReference type="Proteomes" id="UP000827892"/>
    </source>
</evidence>
<organism evidence="3 5">
    <name type="scientific">Caenorhabditis briggsae</name>
    <dbReference type="NCBI Taxonomy" id="6238"/>
    <lineage>
        <taxon>Eukaryota</taxon>
        <taxon>Metazoa</taxon>
        <taxon>Ecdysozoa</taxon>
        <taxon>Nematoda</taxon>
        <taxon>Chromadorea</taxon>
        <taxon>Rhabditida</taxon>
        <taxon>Rhabditina</taxon>
        <taxon>Rhabditomorpha</taxon>
        <taxon>Rhabditoidea</taxon>
        <taxon>Rhabditidae</taxon>
        <taxon>Peloderinae</taxon>
        <taxon>Caenorhabditis</taxon>
    </lineage>
</organism>
<dbReference type="Proteomes" id="UP000829354">
    <property type="component" value="Chromosome I"/>
</dbReference>
<dbReference type="Proteomes" id="UP000827892">
    <property type="component" value="Chromosome I"/>
</dbReference>